<evidence type="ECO:0000256" key="2">
    <source>
        <dbReference type="ARBA" id="ARBA00007991"/>
    </source>
</evidence>
<dbReference type="PANTHER" id="PTHR12363">
    <property type="entry name" value="TRANSPORTIN 3 AND IMPORTIN 13"/>
    <property type="match status" value="1"/>
</dbReference>
<dbReference type="RefSeq" id="XP_036496644.1">
    <property type="nucleotide sequence ID" value="XM_036638743.1"/>
</dbReference>
<sequence length="461" mass="51541">MDGRLPTTIQEAEALVLALYEPAPPEAIARIQEVLHRLQRSPSGWWIARDLLSHNDDKVKFFGALTLIVKLNTESSSLDSNDASELLQNLVGWFVKSLDDGSGALVIRKLSSALVTFFLHFPTRWESCIRHLCWSLSEGAHLSQERISPTSDLSGLLQSLHPRKLQAALWFSGTLVDESSKVEMNSAKHSGLYNSLMSNAPDALALMSYVLNHGTFADPADSSIRRDSMTCLQSWVWFSQRVSSQNDELVASLRTLIQPTIVALGDEDLYEVAVELLADVLSNYSVFLTESHYESLFSLFETQWSHERYRRLVEGDFDFDSIQYGQLMISLGDSKVQSLIHSVDNRSSNFLATFVSLKDSDKGAQATIDHAVAQLGPMIAQSIVQNIGGNASRSELDRLGEPLKKMVSNQVKARAWLEQALFDPSFPGQHISSEEKAVFLKKIIKSVLFFDNISLRMRHNH</sequence>
<keyword evidence="3" id="KW-0813">Transport</keyword>
<dbReference type="EMBL" id="QPMT01000049">
    <property type="protein sequence ID" value="KAF4849414.1"/>
    <property type="molecule type" value="Genomic_DNA"/>
</dbReference>
<dbReference type="GO" id="GO:0005737">
    <property type="term" value="C:cytoplasm"/>
    <property type="evidence" value="ECO:0007669"/>
    <property type="project" value="TreeGrafter"/>
</dbReference>
<dbReference type="InterPro" id="IPR051345">
    <property type="entry name" value="Importin_beta-like_NTR"/>
</dbReference>
<name>A0A9P5BRE2_COLSI</name>
<dbReference type="AlphaFoldDB" id="A0A9P5BRE2"/>
<dbReference type="InterPro" id="IPR011989">
    <property type="entry name" value="ARM-like"/>
</dbReference>
<protein>
    <submittedName>
        <fullName evidence="5">Importin beta-like protein kap111</fullName>
    </submittedName>
</protein>
<keyword evidence="4" id="KW-0539">Nucleus</keyword>
<dbReference type="OrthoDB" id="2016913at2759"/>
<organism evidence="5 6">
    <name type="scientific">Colletotrichum siamense</name>
    <name type="common">Anthracnose fungus</name>
    <dbReference type="NCBI Taxonomy" id="690259"/>
    <lineage>
        <taxon>Eukaryota</taxon>
        <taxon>Fungi</taxon>
        <taxon>Dikarya</taxon>
        <taxon>Ascomycota</taxon>
        <taxon>Pezizomycotina</taxon>
        <taxon>Sordariomycetes</taxon>
        <taxon>Hypocreomycetidae</taxon>
        <taxon>Glomerellales</taxon>
        <taxon>Glomerellaceae</taxon>
        <taxon>Colletotrichum</taxon>
        <taxon>Colletotrichum gloeosporioides species complex</taxon>
    </lineage>
</organism>
<reference evidence="5" key="1">
    <citation type="submission" date="2019-06" db="EMBL/GenBank/DDBJ databases">
        <authorList>
            <person name="Gan P."/>
            <person name="Shirasu K."/>
        </authorList>
    </citation>
    <scope>NUCLEOTIDE SEQUENCE [LARGE SCALE GENOMIC DNA]</scope>
    <source>
        <strain evidence="5">CAD2</strain>
    </source>
</reference>
<evidence type="ECO:0000256" key="4">
    <source>
        <dbReference type="ARBA" id="ARBA00023242"/>
    </source>
</evidence>
<comment type="subcellular location">
    <subcellularLocation>
        <location evidence="1">Nucleus</location>
    </subcellularLocation>
</comment>
<dbReference type="GO" id="GO:0005634">
    <property type="term" value="C:nucleus"/>
    <property type="evidence" value="ECO:0007669"/>
    <property type="project" value="UniProtKB-SubCell"/>
</dbReference>
<dbReference type="GO" id="GO:0006606">
    <property type="term" value="P:protein import into nucleus"/>
    <property type="evidence" value="ECO:0007669"/>
    <property type="project" value="TreeGrafter"/>
</dbReference>
<gene>
    <name evidence="5" type="primary">kap111</name>
    <name evidence="5" type="ORF">CGCSCA2_v011891</name>
</gene>
<dbReference type="InterPro" id="IPR016024">
    <property type="entry name" value="ARM-type_fold"/>
</dbReference>
<accession>A0A9P5BRE2</accession>
<dbReference type="GeneID" id="59273383"/>
<keyword evidence="6" id="KW-1185">Reference proteome</keyword>
<evidence type="ECO:0000313" key="6">
    <source>
        <dbReference type="Proteomes" id="UP000711996"/>
    </source>
</evidence>
<evidence type="ECO:0000256" key="1">
    <source>
        <dbReference type="ARBA" id="ARBA00004123"/>
    </source>
</evidence>
<dbReference type="Gene3D" id="1.25.10.10">
    <property type="entry name" value="Leucine-rich Repeat Variant"/>
    <property type="match status" value="1"/>
</dbReference>
<dbReference type="PANTHER" id="PTHR12363:SF33">
    <property type="entry name" value="IMPORTIN-13"/>
    <property type="match status" value="1"/>
</dbReference>
<evidence type="ECO:0000256" key="3">
    <source>
        <dbReference type="ARBA" id="ARBA00022448"/>
    </source>
</evidence>
<comment type="caution">
    <text evidence="5">The sequence shown here is derived from an EMBL/GenBank/DDBJ whole genome shotgun (WGS) entry which is preliminary data.</text>
</comment>
<evidence type="ECO:0000313" key="5">
    <source>
        <dbReference type="EMBL" id="KAF4849414.1"/>
    </source>
</evidence>
<comment type="similarity">
    <text evidence="2">Belongs to the importin beta family.</text>
</comment>
<dbReference type="SUPFAM" id="SSF48371">
    <property type="entry name" value="ARM repeat"/>
    <property type="match status" value="1"/>
</dbReference>
<proteinExistence type="inferred from homology"/>
<dbReference type="Proteomes" id="UP000711996">
    <property type="component" value="Unassembled WGS sequence"/>
</dbReference>